<keyword evidence="9 13" id="KW-0408">Iron</keyword>
<dbReference type="EMBL" id="CP000528">
    <property type="protein sequence ID" value="ABM29985.1"/>
    <property type="molecule type" value="Genomic_DNA"/>
</dbReference>
<comment type="cofactor">
    <cofactor evidence="13">
        <name>iron-sulfur cluster</name>
        <dbReference type="ChEBI" id="CHEBI:30408"/>
    </cofactor>
</comment>
<dbReference type="InterPro" id="IPR022765">
    <property type="entry name" value="Dna2/Cas4_DUF83"/>
</dbReference>
<name>A0A0H3ADN6_NITV4</name>
<dbReference type="Proteomes" id="UP000009173">
    <property type="component" value="Plasmid pDVUL01"/>
</dbReference>
<feature type="domain" description="DUF83" evidence="14">
    <location>
        <begin position="12"/>
        <end position="188"/>
    </location>
</feature>
<dbReference type="GO" id="GO:0046872">
    <property type="term" value="F:metal ion binding"/>
    <property type="evidence" value="ECO:0007669"/>
    <property type="project" value="UniProtKB-KW"/>
</dbReference>
<evidence type="ECO:0000256" key="4">
    <source>
        <dbReference type="ARBA" id="ARBA00020049"/>
    </source>
</evidence>
<keyword evidence="15" id="KW-0614">Plasmid</keyword>
<geneLocation type="plasmid" evidence="15 16">
    <name>pDVUL01</name>
</geneLocation>
<dbReference type="InterPro" id="IPR051827">
    <property type="entry name" value="Cas4_exonuclease"/>
</dbReference>
<keyword evidence="6 13" id="KW-0479">Metal-binding</keyword>
<protein>
    <recommendedName>
        <fullName evidence="4 13">CRISPR-associated exonuclease Cas4</fullName>
        <ecNumber evidence="3 13">3.1.12.1</ecNumber>
    </recommendedName>
</protein>
<evidence type="ECO:0000256" key="5">
    <source>
        <dbReference type="ARBA" id="ARBA00022722"/>
    </source>
</evidence>
<evidence type="ECO:0000256" key="3">
    <source>
        <dbReference type="ARBA" id="ARBA00012768"/>
    </source>
</evidence>
<keyword evidence="8 13" id="KW-0269">Exonuclease</keyword>
<comment type="cofactor">
    <cofactor evidence="1">
        <name>[4Fe-4S] cluster</name>
        <dbReference type="ChEBI" id="CHEBI:49883"/>
    </cofactor>
</comment>
<keyword evidence="10 13" id="KW-0411">Iron-sulfur</keyword>
<dbReference type="InterPro" id="IPR013343">
    <property type="entry name" value="CRISPR-assoc_prot_Cas4"/>
</dbReference>
<dbReference type="NCBIfam" id="TIGR00372">
    <property type="entry name" value="cas4"/>
    <property type="match status" value="1"/>
</dbReference>
<dbReference type="Pfam" id="PF01930">
    <property type="entry name" value="Cas_Cas4"/>
    <property type="match status" value="1"/>
</dbReference>
<evidence type="ECO:0000256" key="12">
    <source>
        <dbReference type="ARBA" id="ARBA00023211"/>
    </source>
</evidence>
<evidence type="ECO:0000313" key="16">
    <source>
        <dbReference type="Proteomes" id="UP000009173"/>
    </source>
</evidence>
<keyword evidence="5 13" id="KW-0540">Nuclease</keyword>
<evidence type="ECO:0000256" key="2">
    <source>
        <dbReference type="ARBA" id="ARBA00009189"/>
    </source>
</evidence>
<dbReference type="GO" id="GO:0051536">
    <property type="term" value="F:iron-sulfur cluster binding"/>
    <property type="evidence" value="ECO:0007669"/>
    <property type="project" value="UniProtKB-KW"/>
</dbReference>
<dbReference type="Gene3D" id="3.90.320.10">
    <property type="match status" value="1"/>
</dbReference>
<evidence type="ECO:0000313" key="15">
    <source>
        <dbReference type="EMBL" id="ABM29985.1"/>
    </source>
</evidence>
<gene>
    <name evidence="15" type="ordered locus">Dvul_2974</name>
</gene>
<organism evidence="15 16">
    <name type="scientific">Nitratidesulfovibrio vulgaris (strain DP4)</name>
    <name type="common">Desulfovibrio vulgaris</name>
    <dbReference type="NCBI Taxonomy" id="391774"/>
    <lineage>
        <taxon>Bacteria</taxon>
        <taxon>Pseudomonadati</taxon>
        <taxon>Thermodesulfobacteriota</taxon>
        <taxon>Desulfovibrionia</taxon>
        <taxon>Desulfovibrionales</taxon>
        <taxon>Desulfovibrionaceae</taxon>
        <taxon>Nitratidesulfovibrio</taxon>
    </lineage>
</organism>
<keyword evidence="12 13" id="KW-0464">Manganese</keyword>
<dbReference type="PANTHER" id="PTHR36531">
    <property type="entry name" value="CRISPR-ASSOCIATED EXONUCLEASE CAS4"/>
    <property type="match status" value="1"/>
</dbReference>
<sequence>MAFTEDDLLPISALQHLLYCERQCALIHIERVWEENLFTTDGRILHEKADAGEDCVRAGKRIARSVPLRSLQLGLSGVADVVEFGPDAGDVYPVEYKRGRSKRANWDRIQLCAQALALEEMLGVPVTEGALFYGKTRRREAVAFDAALRDETRRAAARLHQLVDARLTPPAHYEASRCDACSLINLCMPRLPGKTNVRKYLAAMAEIDEETA</sequence>
<reference evidence="16" key="1">
    <citation type="journal article" date="2009" name="Environ. Microbiol.">
        <title>Contribution of mobile genetic elements to Desulfovibrio vulgaris genome plasticity.</title>
        <authorList>
            <person name="Walker C.B."/>
            <person name="Stolyar S."/>
            <person name="Chivian D."/>
            <person name="Pinel N."/>
            <person name="Gabster J.A."/>
            <person name="Dehal P.S."/>
            <person name="He Z."/>
            <person name="Yang Z.K."/>
            <person name="Yen H.C."/>
            <person name="Zhou J."/>
            <person name="Wall J.D."/>
            <person name="Hazen T.C."/>
            <person name="Arkin A.P."/>
            <person name="Stahl D.A."/>
        </authorList>
    </citation>
    <scope>NUCLEOTIDE SEQUENCE [LARGE SCALE GENOMIC DNA]</scope>
    <source>
        <strain evidence="16">DP4</strain>
        <plasmid evidence="16">Plasmid pDVUL01</plasmid>
    </source>
</reference>
<dbReference type="EC" id="3.1.12.1" evidence="3 13"/>
<keyword evidence="7 13" id="KW-0378">Hydrolase</keyword>
<evidence type="ECO:0000256" key="1">
    <source>
        <dbReference type="ARBA" id="ARBA00001966"/>
    </source>
</evidence>
<dbReference type="AlphaFoldDB" id="A0A0H3ADN6"/>
<evidence type="ECO:0000256" key="9">
    <source>
        <dbReference type="ARBA" id="ARBA00023004"/>
    </source>
</evidence>
<evidence type="ECO:0000256" key="7">
    <source>
        <dbReference type="ARBA" id="ARBA00022801"/>
    </source>
</evidence>
<dbReference type="RefSeq" id="WP_011787406.1">
    <property type="nucleotide sequence ID" value="NC_008741.1"/>
</dbReference>
<evidence type="ECO:0000256" key="11">
    <source>
        <dbReference type="ARBA" id="ARBA00023118"/>
    </source>
</evidence>
<evidence type="ECO:0000259" key="14">
    <source>
        <dbReference type="Pfam" id="PF01930"/>
    </source>
</evidence>
<comment type="function">
    <text evidence="13">CRISPR (clustered regularly interspaced short palindromic repeat) is an adaptive immune system that provides protection against mobile genetic elements (viruses, transposable elements and conjugative plasmids). CRISPR clusters contain sequences complementary to antecedent mobile elements and target invading nucleic acids. CRISPR clusters are transcribed and processed into CRISPR RNA (crRNA).</text>
</comment>
<evidence type="ECO:0000256" key="6">
    <source>
        <dbReference type="ARBA" id="ARBA00022723"/>
    </source>
</evidence>
<comment type="cofactor">
    <cofactor evidence="13">
        <name>Mg(2+)</name>
        <dbReference type="ChEBI" id="CHEBI:18420"/>
    </cofactor>
    <cofactor evidence="13">
        <name>Mn(2+)</name>
        <dbReference type="ChEBI" id="CHEBI:29035"/>
    </cofactor>
    <text evidence="13">Mg(2+) or Mn(2+) required for ssDNA cleavage activity.</text>
</comment>
<evidence type="ECO:0000256" key="13">
    <source>
        <dbReference type="RuleBase" id="RU365022"/>
    </source>
</evidence>
<dbReference type="GO" id="GO:0004527">
    <property type="term" value="F:exonuclease activity"/>
    <property type="evidence" value="ECO:0007669"/>
    <property type="project" value="UniProtKB-KW"/>
</dbReference>
<dbReference type="InterPro" id="IPR011604">
    <property type="entry name" value="PDDEXK-like_dom_sf"/>
</dbReference>
<dbReference type="HOGENOM" id="CLU_102055_1_1_7"/>
<proteinExistence type="inferred from homology"/>
<keyword evidence="11 13" id="KW-0051">Antiviral defense</keyword>
<evidence type="ECO:0000256" key="8">
    <source>
        <dbReference type="ARBA" id="ARBA00022839"/>
    </source>
</evidence>
<evidence type="ECO:0000256" key="10">
    <source>
        <dbReference type="ARBA" id="ARBA00023014"/>
    </source>
</evidence>
<dbReference type="KEGG" id="dvl:Dvul_2974"/>
<dbReference type="GO" id="GO:0051607">
    <property type="term" value="P:defense response to virus"/>
    <property type="evidence" value="ECO:0007669"/>
    <property type="project" value="UniProtKB-KW"/>
</dbReference>
<dbReference type="PANTHER" id="PTHR36531:SF6">
    <property type="entry name" value="DNA REPLICATION ATP-DEPENDENT HELICASE_NUCLEASE DNA2"/>
    <property type="match status" value="1"/>
</dbReference>
<comment type="similarity">
    <text evidence="2 13">Belongs to the CRISPR-associated exonuclease Cas4 family.</text>
</comment>
<accession>A0A0H3ADN6</accession>